<sequence length="122" mass="14020">MFTLEILTAKRIAAFQAARKQEISRGIEALSMSQNGHKRCLGVMTNFYLGDYVPWLDRFCWKKQMYAVAKRWDQVFQAILDDHKLKLGTDPGQCGTVTTVQNKLQPDIMDVILTRPRDVDDV</sequence>
<organism evidence="1 2">
    <name type="scientific">Riccia sorocarpa</name>
    <dbReference type="NCBI Taxonomy" id="122646"/>
    <lineage>
        <taxon>Eukaryota</taxon>
        <taxon>Viridiplantae</taxon>
        <taxon>Streptophyta</taxon>
        <taxon>Embryophyta</taxon>
        <taxon>Marchantiophyta</taxon>
        <taxon>Marchantiopsida</taxon>
        <taxon>Marchantiidae</taxon>
        <taxon>Marchantiales</taxon>
        <taxon>Ricciaceae</taxon>
        <taxon>Riccia</taxon>
    </lineage>
</organism>
<dbReference type="AlphaFoldDB" id="A0ABD3HMR5"/>
<comment type="caution">
    <text evidence="1">The sequence shown here is derived from an EMBL/GenBank/DDBJ whole genome shotgun (WGS) entry which is preliminary data.</text>
</comment>
<proteinExistence type="predicted"/>
<accession>A0ABD3HMR5</accession>
<evidence type="ECO:0000313" key="2">
    <source>
        <dbReference type="Proteomes" id="UP001633002"/>
    </source>
</evidence>
<protein>
    <submittedName>
        <fullName evidence="1">Uncharacterized protein</fullName>
    </submittedName>
</protein>
<evidence type="ECO:0000313" key="1">
    <source>
        <dbReference type="EMBL" id="KAL3691614.1"/>
    </source>
</evidence>
<reference evidence="1 2" key="1">
    <citation type="submission" date="2024-09" db="EMBL/GenBank/DDBJ databases">
        <title>Chromosome-scale assembly of Riccia sorocarpa.</title>
        <authorList>
            <person name="Paukszto L."/>
        </authorList>
    </citation>
    <scope>NUCLEOTIDE SEQUENCE [LARGE SCALE GENOMIC DNA]</scope>
    <source>
        <strain evidence="1">LP-2024</strain>
        <tissue evidence="1">Aerial parts of the thallus</tissue>
    </source>
</reference>
<dbReference type="Proteomes" id="UP001633002">
    <property type="component" value="Unassembled WGS sequence"/>
</dbReference>
<dbReference type="EMBL" id="JBJQOH010000003">
    <property type="protein sequence ID" value="KAL3691614.1"/>
    <property type="molecule type" value="Genomic_DNA"/>
</dbReference>
<gene>
    <name evidence="1" type="ORF">R1sor_005265</name>
</gene>
<keyword evidence="2" id="KW-1185">Reference proteome</keyword>
<name>A0ABD3HMR5_9MARC</name>